<dbReference type="Pfam" id="PF02016">
    <property type="entry name" value="Peptidase_S66"/>
    <property type="match status" value="1"/>
</dbReference>
<evidence type="ECO:0000259" key="7">
    <source>
        <dbReference type="Pfam" id="PF02016"/>
    </source>
</evidence>
<evidence type="ECO:0000313" key="10">
    <source>
        <dbReference type="Proteomes" id="UP000527143"/>
    </source>
</evidence>
<organism evidence="9 10">
    <name type="scientific">Sphingomonas xinjiangensis</name>
    <dbReference type="NCBI Taxonomy" id="643568"/>
    <lineage>
        <taxon>Bacteria</taxon>
        <taxon>Pseudomonadati</taxon>
        <taxon>Pseudomonadota</taxon>
        <taxon>Alphaproteobacteria</taxon>
        <taxon>Sphingomonadales</taxon>
        <taxon>Sphingomonadaceae</taxon>
        <taxon>Sphingomonas</taxon>
    </lineage>
</organism>
<keyword evidence="3" id="KW-0645">Protease</keyword>
<feature type="domain" description="LD-carboxypeptidase C-terminal" evidence="8">
    <location>
        <begin position="166"/>
        <end position="271"/>
    </location>
</feature>
<evidence type="ECO:0000256" key="3">
    <source>
        <dbReference type="ARBA" id="ARBA00022670"/>
    </source>
</evidence>
<dbReference type="Gene3D" id="3.50.30.60">
    <property type="entry name" value="LD-carboxypeptidase A C-terminal domain-like"/>
    <property type="match status" value="1"/>
</dbReference>
<evidence type="ECO:0000256" key="1">
    <source>
        <dbReference type="ARBA" id="ARBA00010233"/>
    </source>
</evidence>
<feature type="active site" description="Charge relay system" evidence="6">
    <location>
        <position position="260"/>
    </location>
</feature>
<dbReference type="CDD" id="cd07025">
    <property type="entry name" value="Peptidase_S66"/>
    <property type="match status" value="1"/>
</dbReference>
<dbReference type="GO" id="GO:0008236">
    <property type="term" value="F:serine-type peptidase activity"/>
    <property type="evidence" value="ECO:0007669"/>
    <property type="project" value="UniProtKB-KW"/>
</dbReference>
<evidence type="ECO:0000256" key="4">
    <source>
        <dbReference type="ARBA" id="ARBA00022801"/>
    </source>
</evidence>
<keyword evidence="5" id="KW-0720">Serine protease</keyword>
<proteinExistence type="inferred from homology"/>
<dbReference type="PANTHER" id="PTHR30237:SF2">
    <property type="entry name" value="MUREIN TETRAPEPTIDE CARBOXYPEPTIDASE"/>
    <property type="match status" value="1"/>
</dbReference>
<dbReference type="InterPro" id="IPR029062">
    <property type="entry name" value="Class_I_gatase-like"/>
</dbReference>
<keyword evidence="2 9" id="KW-0121">Carboxypeptidase</keyword>
<dbReference type="AlphaFoldDB" id="A0A840YKS8"/>
<feature type="active site" description="Charge relay system" evidence="6">
    <location>
        <position position="190"/>
    </location>
</feature>
<accession>A0A840YKS8</accession>
<reference evidence="9 10" key="1">
    <citation type="submission" date="2020-08" db="EMBL/GenBank/DDBJ databases">
        <title>Genomic Encyclopedia of Type Strains, Phase IV (KMG-IV): sequencing the most valuable type-strain genomes for metagenomic binning, comparative biology and taxonomic classification.</title>
        <authorList>
            <person name="Goeker M."/>
        </authorList>
    </citation>
    <scope>NUCLEOTIDE SEQUENCE [LARGE SCALE GENOMIC DNA]</scope>
    <source>
        <strain evidence="9 10">DSM 26736</strain>
    </source>
</reference>
<sequence length="272" mass="29772">MRIGVVAPARSIRHEGSARMAALLALTYPAHDIVFHPQCYLEEGHFAGSDDVRANAFLEFANDPGFDAIWFARGGYGSNRILTRVMPRLGPAANHKTYMGFSDMGFLLGALYARRIGNVCHGPMASSLGMNDAGESTGWALGWMIERDRRALEPSLADGRPAVAFNLAILSAMIGTPWLPDLTDHILMIEEVGEPLYRIDRMLSQMAHATQLKGIAGVRLGTISDVVPNTPAFAETPEQMILRWCAEMRVPYLGRAQIGHVEQNRVVPFGVA</sequence>
<feature type="domain" description="LD-carboxypeptidase N-terminal" evidence="7">
    <location>
        <begin position="3"/>
        <end position="115"/>
    </location>
</feature>
<dbReference type="InterPro" id="IPR027478">
    <property type="entry name" value="LdcA_N"/>
</dbReference>
<dbReference type="GO" id="GO:0106415">
    <property type="term" value="F:muramoyltetrapeptide carboxypeptidase activity"/>
    <property type="evidence" value="ECO:0007669"/>
    <property type="project" value="UniProtKB-EC"/>
</dbReference>
<dbReference type="InterPro" id="IPR003507">
    <property type="entry name" value="S66_fam"/>
</dbReference>
<evidence type="ECO:0000313" key="9">
    <source>
        <dbReference type="EMBL" id="MBB5709856.1"/>
    </source>
</evidence>
<evidence type="ECO:0000256" key="6">
    <source>
        <dbReference type="PIRSR" id="PIRSR028757-1"/>
    </source>
</evidence>
<dbReference type="InterPro" id="IPR040921">
    <property type="entry name" value="Peptidase_S66C"/>
</dbReference>
<feature type="active site" description="Nucleophile" evidence="6">
    <location>
        <position position="102"/>
    </location>
</feature>
<dbReference type="InterPro" id="IPR027461">
    <property type="entry name" value="Carboxypeptidase_A_C_sf"/>
</dbReference>
<dbReference type="InterPro" id="IPR040449">
    <property type="entry name" value="Peptidase_S66_N"/>
</dbReference>
<dbReference type="Proteomes" id="UP000527143">
    <property type="component" value="Unassembled WGS sequence"/>
</dbReference>
<protein>
    <submittedName>
        <fullName evidence="9">Muramoyltetrapeptide carboxypeptidase</fullName>
        <ecNumber evidence="9">3.4.17.13</ecNumber>
    </submittedName>
</protein>
<comment type="similarity">
    <text evidence="1">Belongs to the peptidase S66 family.</text>
</comment>
<dbReference type="PANTHER" id="PTHR30237">
    <property type="entry name" value="MURAMOYLTETRAPEPTIDE CARBOXYPEPTIDASE"/>
    <property type="match status" value="1"/>
</dbReference>
<keyword evidence="10" id="KW-1185">Reference proteome</keyword>
<dbReference type="GO" id="GO:0006508">
    <property type="term" value="P:proteolysis"/>
    <property type="evidence" value="ECO:0007669"/>
    <property type="project" value="UniProtKB-KW"/>
</dbReference>
<dbReference type="Pfam" id="PF17676">
    <property type="entry name" value="Peptidase_S66C"/>
    <property type="match status" value="1"/>
</dbReference>
<dbReference type="PIRSF" id="PIRSF028757">
    <property type="entry name" value="LD-carboxypeptidase"/>
    <property type="match status" value="1"/>
</dbReference>
<evidence type="ECO:0000259" key="8">
    <source>
        <dbReference type="Pfam" id="PF17676"/>
    </source>
</evidence>
<comment type="caution">
    <text evidence="9">The sequence shown here is derived from an EMBL/GenBank/DDBJ whole genome shotgun (WGS) entry which is preliminary data.</text>
</comment>
<gene>
    <name evidence="9" type="ORF">FHT02_001078</name>
</gene>
<keyword evidence="4 9" id="KW-0378">Hydrolase</keyword>
<dbReference type="EC" id="3.4.17.13" evidence="9"/>
<name>A0A840YKS8_9SPHN</name>
<dbReference type="SUPFAM" id="SSF52317">
    <property type="entry name" value="Class I glutamine amidotransferase-like"/>
    <property type="match status" value="1"/>
</dbReference>
<dbReference type="EMBL" id="JACIJF010000002">
    <property type="protein sequence ID" value="MBB5709856.1"/>
    <property type="molecule type" value="Genomic_DNA"/>
</dbReference>
<dbReference type="RefSeq" id="WP_184085183.1">
    <property type="nucleotide sequence ID" value="NZ_JACIJF010000002.1"/>
</dbReference>
<dbReference type="SUPFAM" id="SSF141986">
    <property type="entry name" value="LD-carboxypeptidase A C-terminal domain-like"/>
    <property type="match status" value="1"/>
</dbReference>
<dbReference type="Gene3D" id="3.40.50.10740">
    <property type="entry name" value="Class I glutamine amidotransferase-like"/>
    <property type="match status" value="1"/>
</dbReference>
<evidence type="ECO:0000256" key="5">
    <source>
        <dbReference type="ARBA" id="ARBA00022825"/>
    </source>
</evidence>
<evidence type="ECO:0000256" key="2">
    <source>
        <dbReference type="ARBA" id="ARBA00022645"/>
    </source>
</evidence>